<dbReference type="KEGG" id="aten:116300537"/>
<evidence type="ECO:0000256" key="6">
    <source>
        <dbReference type="ARBA" id="ARBA00022801"/>
    </source>
</evidence>
<dbReference type="GO" id="GO:0004197">
    <property type="term" value="F:cysteine-type endopeptidase activity"/>
    <property type="evidence" value="ECO:0007669"/>
    <property type="project" value="UniProtKB-EC"/>
</dbReference>
<dbReference type="PIRSF" id="PIRSF019663">
    <property type="entry name" value="Legumain"/>
    <property type="match status" value="1"/>
</dbReference>
<dbReference type="PRINTS" id="PR00776">
    <property type="entry name" value="HEMOGLOBNASE"/>
</dbReference>
<name>A0A6P8ICH8_ACTTE</name>
<evidence type="ECO:0000256" key="9">
    <source>
        <dbReference type="SAM" id="SignalP"/>
    </source>
</evidence>
<reference evidence="12" key="1">
    <citation type="submission" date="2025-08" db="UniProtKB">
        <authorList>
            <consortium name="RefSeq"/>
        </authorList>
    </citation>
    <scope>IDENTIFICATION</scope>
    <source>
        <tissue evidence="12">Tentacle</tissue>
    </source>
</reference>
<protein>
    <recommendedName>
        <fullName evidence="3">legumain</fullName>
        <ecNumber evidence="3">3.4.22.34</ecNumber>
    </recommendedName>
</protein>
<dbReference type="EC" id="3.4.22.34" evidence="3"/>
<dbReference type="Gene3D" id="3.40.50.1460">
    <property type="match status" value="1"/>
</dbReference>
<dbReference type="GO" id="GO:0005773">
    <property type="term" value="C:vacuole"/>
    <property type="evidence" value="ECO:0007669"/>
    <property type="project" value="GOC"/>
</dbReference>
<dbReference type="FunFam" id="3.40.50.1460:FF:000006">
    <property type="entry name" value="Legumain"/>
    <property type="match status" value="1"/>
</dbReference>
<evidence type="ECO:0000313" key="12">
    <source>
        <dbReference type="RefSeq" id="XP_031565281.1"/>
    </source>
</evidence>
<dbReference type="OrthoDB" id="192611at2759"/>
<sequence>MACLNVLRLLAFTFLYVHLGYINEALATEGKHWALLVAGSNTWGNYRHQADICHAYQVLHKNGIPDENIVVMTYDDIAYNEQNPTPGTIINKVGGPNVYKGVVKDYTRKEVTPEKFLRILKGEKSLMREFGSGKVIDSGPDDHVFVYFSDHGAPGLVAFPEGELMANDLNDAIHYMHTNKKFKKMVFYIESCESGSMFNTLLPDNIKVYATTASTPNESSYACYFDKKLETYLGDVYSVKWLENSDSSNLRVETLLQQFKIVRRETNTSHVQKYGDMSFENEVLEDFLGGPEKVEQNVLQNQAKIIQPEFDAVPSPDVPIAILEHKLENAKDPETKKLIKDDLEKEIKMRLKIQDTVRQIAEHASQNNLQIQRVIEKAAVPRDYICYKKAIKAFKTFCFNFQEYEYALRHVYVLSNLCEEHVPVERITDAITSVCGTSA</sequence>
<evidence type="ECO:0000259" key="10">
    <source>
        <dbReference type="Pfam" id="PF20985"/>
    </source>
</evidence>
<feature type="active site" description="Nucleophile" evidence="8">
    <location>
        <position position="192"/>
    </location>
</feature>
<feature type="chain" id="PRO_5028429892" description="legumain" evidence="9">
    <location>
        <begin position="28"/>
        <end position="439"/>
    </location>
</feature>
<keyword evidence="6" id="KW-0378">Hydrolase</keyword>
<evidence type="ECO:0000313" key="11">
    <source>
        <dbReference type="Proteomes" id="UP000515163"/>
    </source>
</evidence>
<keyword evidence="4" id="KW-0645">Protease</keyword>
<accession>A0A6P8ICH8</accession>
<dbReference type="FunFam" id="1.10.132.130:FF:000001">
    <property type="entry name" value="Vacuolar-processing enzyme beta-isozyme"/>
    <property type="match status" value="1"/>
</dbReference>
<feature type="signal peptide" evidence="9">
    <location>
        <begin position="1"/>
        <end position="27"/>
    </location>
</feature>
<evidence type="ECO:0000256" key="8">
    <source>
        <dbReference type="PIRSR" id="PIRSR019663-1"/>
    </source>
</evidence>
<dbReference type="InterPro" id="IPR001096">
    <property type="entry name" value="Peptidase_C13"/>
</dbReference>
<evidence type="ECO:0000256" key="3">
    <source>
        <dbReference type="ARBA" id="ARBA00012628"/>
    </source>
</evidence>
<dbReference type="Proteomes" id="UP000515163">
    <property type="component" value="Unplaced"/>
</dbReference>
<dbReference type="InParanoid" id="A0A6P8ICH8"/>
<feature type="active site" evidence="8">
    <location>
        <position position="151"/>
    </location>
</feature>
<dbReference type="GO" id="GO:0051603">
    <property type="term" value="P:proteolysis involved in protein catabolic process"/>
    <property type="evidence" value="ECO:0007669"/>
    <property type="project" value="InterPro"/>
</dbReference>
<dbReference type="Gene3D" id="1.10.132.130">
    <property type="match status" value="1"/>
</dbReference>
<comment type="similarity">
    <text evidence="2">Belongs to the peptidase C13 family.</text>
</comment>
<dbReference type="InterPro" id="IPR043577">
    <property type="entry name" value="AE"/>
</dbReference>
<organism evidence="11 12">
    <name type="scientific">Actinia tenebrosa</name>
    <name type="common">Australian red waratah sea anemone</name>
    <dbReference type="NCBI Taxonomy" id="6105"/>
    <lineage>
        <taxon>Eukaryota</taxon>
        <taxon>Metazoa</taxon>
        <taxon>Cnidaria</taxon>
        <taxon>Anthozoa</taxon>
        <taxon>Hexacorallia</taxon>
        <taxon>Actiniaria</taxon>
        <taxon>Actiniidae</taxon>
        <taxon>Actinia</taxon>
    </lineage>
</organism>
<dbReference type="Pfam" id="PF01650">
    <property type="entry name" value="Peptidase_C13"/>
    <property type="match status" value="1"/>
</dbReference>
<evidence type="ECO:0000256" key="4">
    <source>
        <dbReference type="ARBA" id="ARBA00022670"/>
    </source>
</evidence>
<dbReference type="AlphaFoldDB" id="A0A6P8ICH8"/>
<dbReference type="GO" id="GO:0006624">
    <property type="term" value="P:vacuolar protein processing"/>
    <property type="evidence" value="ECO:0007669"/>
    <property type="project" value="TreeGrafter"/>
</dbReference>
<comment type="catalytic activity">
    <reaction evidence="1">
        <text>Hydrolysis of proteins and small molecule substrates at -Asn-|-Xaa- bonds.</text>
        <dbReference type="EC" id="3.4.22.34"/>
    </reaction>
</comment>
<dbReference type="PANTHER" id="PTHR12000:SF42">
    <property type="entry name" value="LEGUMAIN"/>
    <property type="match status" value="1"/>
</dbReference>
<dbReference type="PANTHER" id="PTHR12000">
    <property type="entry name" value="HEMOGLOBINASE FAMILY MEMBER"/>
    <property type="match status" value="1"/>
</dbReference>
<dbReference type="FunCoup" id="A0A6P8ICH8">
    <property type="interactions" value="209"/>
</dbReference>
<evidence type="ECO:0000256" key="1">
    <source>
        <dbReference type="ARBA" id="ARBA00000810"/>
    </source>
</evidence>
<keyword evidence="7" id="KW-0788">Thiol protease</keyword>
<feature type="domain" description="Legumain prodomain" evidence="10">
    <location>
        <begin position="342"/>
        <end position="435"/>
    </location>
</feature>
<evidence type="ECO:0000256" key="7">
    <source>
        <dbReference type="ARBA" id="ARBA00022807"/>
    </source>
</evidence>
<evidence type="ECO:0000256" key="2">
    <source>
        <dbReference type="ARBA" id="ARBA00009941"/>
    </source>
</evidence>
<dbReference type="Pfam" id="PF20985">
    <property type="entry name" value="Legum_prodom"/>
    <property type="match status" value="1"/>
</dbReference>
<proteinExistence type="inferred from homology"/>
<gene>
    <name evidence="12" type="primary">LOC116300537</name>
</gene>
<dbReference type="RefSeq" id="XP_031565281.1">
    <property type="nucleotide sequence ID" value="XM_031709421.1"/>
</dbReference>
<keyword evidence="11" id="KW-1185">Reference proteome</keyword>
<dbReference type="InterPro" id="IPR046427">
    <property type="entry name" value="Legumain_prodom_sf"/>
</dbReference>
<keyword evidence="5 9" id="KW-0732">Signal</keyword>
<dbReference type="GeneID" id="116300537"/>
<dbReference type="PIRSF" id="PIRSF500139">
    <property type="entry name" value="AE"/>
    <property type="match status" value="1"/>
</dbReference>
<dbReference type="CDD" id="cd21115">
    <property type="entry name" value="legumain_C"/>
    <property type="match status" value="1"/>
</dbReference>
<dbReference type="InterPro" id="IPR048501">
    <property type="entry name" value="Legum_prodom"/>
</dbReference>
<evidence type="ECO:0000256" key="5">
    <source>
        <dbReference type="ARBA" id="ARBA00022729"/>
    </source>
</evidence>